<evidence type="ECO:0000313" key="2">
    <source>
        <dbReference type="EMBL" id="EEH57055.1"/>
    </source>
</evidence>
<keyword evidence="3" id="KW-1185">Reference proteome</keyword>
<feature type="compositionally biased region" description="Low complexity" evidence="1">
    <location>
        <begin position="338"/>
        <end position="368"/>
    </location>
</feature>
<accession>C1MS07</accession>
<feature type="region of interest" description="Disordered" evidence="1">
    <location>
        <begin position="424"/>
        <end position="443"/>
    </location>
</feature>
<gene>
    <name evidence="2" type="ORF">MICPUCDRAFT_39910</name>
</gene>
<proteinExistence type="predicted"/>
<dbReference type="RefSeq" id="XP_003058600.1">
    <property type="nucleotide sequence ID" value="XM_003058554.1"/>
</dbReference>
<protein>
    <submittedName>
        <fullName evidence="2">Predicted protein</fullName>
    </submittedName>
</protein>
<feature type="region of interest" description="Disordered" evidence="1">
    <location>
        <begin position="318"/>
        <end position="368"/>
    </location>
</feature>
<evidence type="ECO:0000313" key="3">
    <source>
        <dbReference type="Proteomes" id="UP000001876"/>
    </source>
</evidence>
<dbReference type="GeneID" id="9684039"/>
<dbReference type="EMBL" id="GG663739">
    <property type="protein sequence ID" value="EEH57055.1"/>
    <property type="molecule type" value="Genomic_DNA"/>
</dbReference>
<dbReference type="KEGG" id="mpp:MICPUCDRAFT_39910"/>
<dbReference type="Proteomes" id="UP000001876">
    <property type="component" value="Unassembled WGS sequence"/>
</dbReference>
<organism evidence="3">
    <name type="scientific">Micromonas pusilla (strain CCMP1545)</name>
    <name type="common">Picoplanktonic green alga</name>
    <dbReference type="NCBI Taxonomy" id="564608"/>
    <lineage>
        <taxon>Eukaryota</taxon>
        <taxon>Viridiplantae</taxon>
        <taxon>Chlorophyta</taxon>
        <taxon>Mamiellophyceae</taxon>
        <taxon>Mamiellales</taxon>
        <taxon>Mamiellaceae</taxon>
        <taxon>Micromonas</taxon>
    </lineage>
</organism>
<name>C1MS07_MICPC</name>
<feature type="region of interest" description="Disordered" evidence="1">
    <location>
        <begin position="1"/>
        <end position="28"/>
    </location>
</feature>
<sequence>MATPSQHTPTRHFSHGPAHSPRLGTLPSVSPAVTRLDRVLDLVTEHESKFRDQEVRVVDVSARIARVEDAVGRGTVGDFDVRAELEAAKLAVDTLNAQMLACVDDNDTIRRDVRNALSQTREDTAAAVKQLKASFKVMLDDALAKMTKQVESAKAVASERERRGGGAKEAETAALSARVDDAERVASAAAAAVAELAESSSTRGDAAGRVSLSAETCARLDAMEADREKMKRRVNKLVTFYNHGLKEYARVKDVADGKPLSGGRSPALSMPGIAENDKENADGKDNATIIARLLARVDEQSAETSELRTRFAELAARVERRPASASAAKAPSKPPRTPSTARATTTTTKTATKPSSSKSSSSKTGVGVKKKTSAAAAAAVDVSAVSAASSSDEKTPHVVAAARRAAKAAMFTPRVQPAPFTFVDASDDDVEGGGGGGVGAVPPRELDAFVERMRERVGSAEKDAAAAAAARRRRAPAVSAGKRRILSALGDAGFDSD</sequence>
<dbReference type="OrthoDB" id="10684509at2759"/>
<reference evidence="2 3" key="1">
    <citation type="journal article" date="2009" name="Science">
        <title>Green evolution and dynamic adaptations revealed by genomes of the marine picoeukaryotes Micromonas.</title>
        <authorList>
            <person name="Worden A.Z."/>
            <person name="Lee J.H."/>
            <person name="Mock T."/>
            <person name="Rouze P."/>
            <person name="Simmons M.P."/>
            <person name="Aerts A.L."/>
            <person name="Allen A.E."/>
            <person name="Cuvelier M.L."/>
            <person name="Derelle E."/>
            <person name="Everett M.V."/>
            <person name="Foulon E."/>
            <person name="Grimwood J."/>
            <person name="Gundlach H."/>
            <person name="Henrissat B."/>
            <person name="Napoli C."/>
            <person name="McDonald S.M."/>
            <person name="Parker M.S."/>
            <person name="Rombauts S."/>
            <person name="Salamov A."/>
            <person name="Von Dassow P."/>
            <person name="Badger J.H."/>
            <person name="Coutinho P.M."/>
            <person name="Demir E."/>
            <person name="Dubchak I."/>
            <person name="Gentemann C."/>
            <person name="Eikrem W."/>
            <person name="Gready J.E."/>
            <person name="John U."/>
            <person name="Lanier W."/>
            <person name="Lindquist E.A."/>
            <person name="Lucas S."/>
            <person name="Mayer K.F."/>
            <person name="Moreau H."/>
            <person name="Not F."/>
            <person name="Otillar R."/>
            <person name="Panaud O."/>
            <person name="Pangilinan J."/>
            <person name="Paulsen I."/>
            <person name="Piegu B."/>
            <person name="Poliakov A."/>
            <person name="Robbens S."/>
            <person name="Schmutz J."/>
            <person name="Toulza E."/>
            <person name="Wyss T."/>
            <person name="Zelensky A."/>
            <person name="Zhou K."/>
            <person name="Armbrust E.V."/>
            <person name="Bhattacharya D."/>
            <person name="Goodenough U.W."/>
            <person name="Van de Peer Y."/>
            <person name="Grigoriev I.V."/>
        </authorList>
    </citation>
    <scope>NUCLEOTIDE SEQUENCE [LARGE SCALE GENOMIC DNA]</scope>
    <source>
        <strain evidence="2 3">CCMP1545</strain>
    </source>
</reference>
<dbReference type="AlphaFoldDB" id="C1MS07"/>
<evidence type="ECO:0000256" key="1">
    <source>
        <dbReference type="SAM" id="MobiDB-lite"/>
    </source>
</evidence>
<feature type="region of interest" description="Disordered" evidence="1">
    <location>
        <begin position="256"/>
        <end position="281"/>
    </location>
</feature>